<proteinExistence type="predicted"/>
<comment type="caution">
    <text evidence="4">The sequence shown here is derived from an EMBL/GenBank/DDBJ whole genome shotgun (WGS) entry which is preliminary data.</text>
</comment>
<dbReference type="PIRSF" id="PIRSF018266">
    <property type="entry name" value="FecR"/>
    <property type="match status" value="1"/>
</dbReference>
<reference evidence="5" key="1">
    <citation type="submission" date="2016-04" db="EMBL/GenBank/DDBJ databases">
        <authorList>
            <person name="Chen L."/>
            <person name="Zhuang W."/>
            <person name="Wang G."/>
        </authorList>
    </citation>
    <scope>NUCLEOTIDE SEQUENCE [LARGE SCALE GENOMIC DNA]</scope>
    <source>
        <strain evidence="5">208</strain>
    </source>
</reference>
<organism evidence="4 5">
    <name type="scientific">Niastella populi</name>
    <dbReference type="NCBI Taxonomy" id="550983"/>
    <lineage>
        <taxon>Bacteria</taxon>
        <taxon>Pseudomonadati</taxon>
        <taxon>Bacteroidota</taxon>
        <taxon>Chitinophagia</taxon>
        <taxon>Chitinophagales</taxon>
        <taxon>Chitinophagaceae</taxon>
        <taxon>Niastella</taxon>
    </lineage>
</organism>
<dbReference type="Pfam" id="PF16344">
    <property type="entry name" value="FecR_C"/>
    <property type="match status" value="1"/>
</dbReference>
<dbReference type="STRING" id="550983.A4R26_04285"/>
<evidence type="ECO:0000259" key="3">
    <source>
        <dbReference type="Pfam" id="PF16344"/>
    </source>
</evidence>
<evidence type="ECO:0000256" key="1">
    <source>
        <dbReference type="SAM" id="Phobius"/>
    </source>
</evidence>
<evidence type="ECO:0000313" key="5">
    <source>
        <dbReference type="Proteomes" id="UP000192276"/>
    </source>
</evidence>
<dbReference type="EMBL" id="LWBP01000199">
    <property type="protein sequence ID" value="OQP56390.1"/>
    <property type="molecule type" value="Genomic_DNA"/>
</dbReference>
<evidence type="ECO:0008006" key="6">
    <source>
        <dbReference type="Google" id="ProtNLM"/>
    </source>
</evidence>
<dbReference type="Gene3D" id="2.60.120.1440">
    <property type="match status" value="1"/>
</dbReference>
<dbReference type="PANTHER" id="PTHR30273">
    <property type="entry name" value="PERIPLASMIC SIGNAL SENSOR AND SIGMA FACTOR ACTIVATOR FECR-RELATED"/>
    <property type="match status" value="1"/>
</dbReference>
<name>A0A1V9FDD6_9BACT</name>
<feature type="transmembrane region" description="Helical" evidence="1">
    <location>
        <begin position="86"/>
        <end position="107"/>
    </location>
</feature>
<feature type="domain" description="FecR protein" evidence="2">
    <location>
        <begin position="186"/>
        <end position="270"/>
    </location>
</feature>
<gene>
    <name evidence="4" type="ORF">A4R26_04285</name>
</gene>
<dbReference type="InterPro" id="IPR006860">
    <property type="entry name" value="FecR"/>
</dbReference>
<dbReference type="Gene3D" id="3.55.50.30">
    <property type="match status" value="1"/>
</dbReference>
<dbReference type="OrthoDB" id="643697at2"/>
<dbReference type="Proteomes" id="UP000192276">
    <property type="component" value="Unassembled WGS sequence"/>
</dbReference>
<keyword evidence="1" id="KW-0472">Membrane</keyword>
<keyword evidence="1" id="KW-0812">Transmembrane</keyword>
<dbReference type="GO" id="GO:0016989">
    <property type="term" value="F:sigma factor antagonist activity"/>
    <property type="evidence" value="ECO:0007669"/>
    <property type="project" value="TreeGrafter"/>
</dbReference>
<dbReference type="InterPro" id="IPR012373">
    <property type="entry name" value="Ferrdict_sens_TM"/>
</dbReference>
<sequence length="385" mass="42588">MSTISDYHQYLFLGKITNSLTAEEDRELQELFARDEQAQVVFAELVKRLPREQVAQSFSHLNDPGYWKNISGEIHDQQKLVRQRKVIRGIGAFLVIGIIAAGGWWFMTQFNTGKQMPSDTVAVTTPAAGVVLQLADGSRIDLSASKGNLQKGQLNLDNDNNTLSYRAIGETAVGINTVKVPVAMDYKVNLSDGSEIWLNSTSSLSFPSKFTQNKREVTITGEAYCKIATNPKQPFIVHLAGNTVEVTGTEFNVNTYSANTARVALVEGVVHLSAGQNKVKITPGLQAVSENGKITQAPFVAEKTLSWRQGIYMFEAAGLDEISAVLMRWFGIQTKLDDPLLLQKKFTGAIYKNKPLSSFLDNIKVISHINTYFDEKHVLHFSVAK</sequence>
<dbReference type="InterPro" id="IPR032508">
    <property type="entry name" value="FecR_C"/>
</dbReference>
<dbReference type="RefSeq" id="WP_081168420.1">
    <property type="nucleotide sequence ID" value="NZ_LWBP01000199.1"/>
</dbReference>
<evidence type="ECO:0000313" key="4">
    <source>
        <dbReference type="EMBL" id="OQP56390.1"/>
    </source>
</evidence>
<dbReference type="Pfam" id="PF04773">
    <property type="entry name" value="FecR"/>
    <property type="match status" value="1"/>
</dbReference>
<keyword evidence="5" id="KW-1185">Reference proteome</keyword>
<dbReference type="AlphaFoldDB" id="A0A1V9FDD6"/>
<feature type="domain" description="Protein FecR C-terminal" evidence="3">
    <location>
        <begin position="312"/>
        <end position="375"/>
    </location>
</feature>
<evidence type="ECO:0000259" key="2">
    <source>
        <dbReference type="Pfam" id="PF04773"/>
    </source>
</evidence>
<accession>A0A1V9FDD6</accession>
<protein>
    <recommendedName>
        <fullName evidence="6">FecR protein domain-containing protein</fullName>
    </recommendedName>
</protein>
<keyword evidence="1" id="KW-1133">Transmembrane helix</keyword>
<dbReference type="PANTHER" id="PTHR30273:SF2">
    <property type="entry name" value="PROTEIN FECR"/>
    <property type="match status" value="1"/>
</dbReference>